<dbReference type="GO" id="GO:0000160">
    <property type="term" value="P:phosphorelay signal transduction system"/>
    <property type="evidence" value="ECO:0007669"/>
    <property type="project" value="InterPro"/>
</dbReference>
<sequence>MPGMGAPEILAATSEELRAQVPIVLFSSSVSPSDIARCEALGVREYVEKPTDPSAYADAVTAICTKWASG</sequence>
<dbReference type="InterPro" id="IPR011006">
    <property type="entry name" value="CheY-like_superfamily"/>
</dbReference>
<dbReference type="STRING" id="661478.OP10G_1135"/>
<keyword evidence="4" id="KW-1185">Reference proteome</keyword>
<proteinExistence type="predicted"/>
<comment type="caution">
    <text evidence="1">Lacks conserved residue(s) required for the propagation of feature annotation.</text>
</comment>
<dbReference type="InterPro" id="IPR001789">
    <property type="entry name" value="Sig_transdc_resp-reg_receiver"/>
</dbReference>
<dbReference type="HOGENOM" id="CLU_2751895_0_0_0"/>
<accession>A0A068NLS9</accession>
<gene>
    <name evidence="3" type="ORF">OP10G_1135</name>
</gene>
<dbReference type="EMBL" id="CP007139">
    <property type="protein sequence ID" value="AIE84503.1"/>
    <property type="molecule type" value="Genomic_DNA"/>
</dbReference>
<dbReference type="AlphaFoldDB" id="A0A068NLS9"/>
<feature type="domain" description="Response regulatory" evidence="2">
    <location>
        <begin position="1"/>
        <end position="64"/>
    </location>
</feature>
<dbReference type="Proteomes" id="UP000027982">
    <property type="component" value="Chromosome"/>
</dbReference>
<organism evidence="3 4">
    <name type="scientific">Fimbriimonas ginsengisoli Gsoil 348</name>
    <dbReference type="NCBI Taxonomy" id="661478"/>
    <lineage>
        <taxon>Bacteria</taxon>
        <taxon>Bacillati</taxon>
        <taxon>Armatimonadota</taxon>
        <taxon>Fimbriimonadia</taxon>
        <taxon>Fimbriimonadales</taxon>
        <taxon>Fimbriimonadaceae</taxon>
        <taxon>Fimbriimonas</taxon>
    </lineage>
</organism>
<evidence type="ECO:0000313" key="4">
    <source>
        <dbReference type="Proteomes" id="UP000027982"/>
    </source>
</evidence>
<name>A0A068NLS9_FIMGI</name>
<evidence type="ECO:0000313" key="3">
    <source>
        <dbReference type="EMBL" id="AIE84503.1"/>
    </source>
</evidence>
<dbReference type="SUPFAM" id="SSF52172">
    <property type="entry name" value="CheY-like"/>
    <property type="match status" value="1"/>
</dbReference>
<dbReference type="KEGG" id="fgi:OP10G_1135"/>
<evidence type="ECO:0000259" key="2">
    <source>
        <dbReference type="PROSITE" id="PS50110"/>
    </source>
</evidence>
<dbReference type="PROSITE" id="PS50110">
    <property type="entry name" value="RESPONSE_REGULATORY"/>
    <property type="match status" value="1"/>
</dbReference>
<evidence type="ECO:0000256" key="1">
    <source>
        <dbReference type="PROSITE-ProRule" id="PRU00169"/>
    </source>
</evidence>
<dbReference type="Gene3D" id="3.40.50.2300">
    <property type="match status" value="1"/>
</dbReference>
<reference evidence="3 4" key="1">
    <citation type="journal article" date="2014" name="PLoS ONE">
        <title>The first complete genome sequence of the class fimbriimonadia in the phylum armatimonadetes.</title>
        <authorList>
            <person name="Hu Z.Y."/>
            <person name="Wang Y.Z."/>
            <person name="Im W.T."/>
            <person name="Wang S.Y."/>
            <person name="Zhao G.P."/>
            <person name="Zheng H.J."/>
            <person name="Quan Z.X."/>
        </authorList>
    </citation>
    <scope>NUCLEOTIDE SEQUENCE [LARGE SCALE GENOMIC DNA]</scope>
    <source>
        <strain evidence="3">Gsoil 348</strain>
    </source>
</reference>
<protein>
    <submittedName>
        <fullName evidence="3">Two-component system regulatory protein</fullName>
    </submittedName>
</protein>